<keyword evidence="1" id="KW-0472">Membrane</keyword>
<organism evidence="2 3">
    <name type="scientific">Nocardioides agariphilus</name>
    <dbReference type="NCBI Taxonomy" id="433664"/>
    <lineage>
        <taxon>Bacteria</taxon>
        <taxon>Bacillati</taxon>
        <taxon>Actinomycetota</taxon>
        <taxon>Actinomycetes</taxon>
        <taxon>Propionibacteriales</taxon>
        <taxon>Nocardioidaceae</taxon>
        <taxon>Nocardioides</taxon>
    </lineage>
</organism>
<sequence length="120" mass="12481">MNDGLQLALSVLSVAVALVALAYVVLDRRADRVLLGVVALLWLGTIVQLVYGLARLPSADDDVHGVVFVLYLLGLAAVPPAAAWWARGEPSRAGAGVVVVAGLLVPFLLLRLSTLWSGGA</sequence>
<dbReference type="EMBL" id="JADKPO010000008">
    <property type="protein sequence ID" value="MBF4767661.1"/>
    <property type="molecule type" value="Genomic_DNA"/>
</dbReference>
<feature type="transmembrane region" description="Helical" evidence="1">
    <location>
        <begin position="33"/>
        <end position="54"/>
    </location>
</feature>
<gene>
    <name evidence="2" type="ORF">ISU10_07770</name>
</gene>
<protein>
    <submittedName>
        <fullName evidence="2">Uncharacterized protein</fullName>
    </submittedName>
</protein>
<name>A0A930VN15_9ACTN</name>
<evidence type="ECO:0000256" key="1">
    <source>
        <dbReference type="SAM" id="Phobius"/>
    </source>
</evidence>
<feature type="transmembrane region" description="Helical" evidence="1">
    <location>
        <begin position="6"/>
        <end position="26"/>
    </location>
</feature>
<keyword evidence="3" id="KW-1185">Reference proteome</keyword>
<dbReference type="RefSeq" id="WP_194695804.1">
    <property type="nucleotide sequence ID" value="NZ_JADKPO010000008.1"/>
</dbReference>
<comment type="caution">
    <text evidence="2">The sequence shown here is derived from an EMBL/GenBank/DDBJ whole genome shotgun (WGS) entry which is preliminary data.</text>
</comment>
<keyword evidence="1" id="KW-0812">Transmembrane</keyword>
<feature type="transmembrane region" description="Helical" evidence="1">
    <location>
        <begin position="66"/>
        <end position="86"/>
    </location>
</feature>
<evidence type="ECO:0000313" key="2">
    <source>
        <dbReference type="EMBL" id="MBF4767661.1"/>
    </source>
</evidence>
<dbReference type="AlphaFoldDB" id="A0A930VN15"/>
<proteinExistence type="predicted"/>
<accession>A0A930VN15</accession>
<evidence type="ECO:0000313" key="3">
    <source>
        <dbReference type="Proteomes" id="UP000660668"/>
    </source>
</evidence>
<dbReference type="Proteomes" id="UP000660668">
    <property type="component" value="Unassembled WGS sequence"/>
</dbReference>
<reference evidence="2" key="1">
    <citation type="submission" date="2020-11" db="EMBL/GenBank/DDBJ databases">
        <title>Nocardioides cynanchi sp. nov., isolated from soil of rhizosphere of Cynanchum wilfordii.</title>
        <authorList>
            <person name="Lee J.-S."/>
            <person name="Suh M.K."/>
            <person name="Kim J.-S."/>
        </authorList>
    </citation>
    <scope>NUCLEOTIDE SEQUENCE</scope>
    <source>
        <strain evidence="2">KCTC 19276</strain>
    </source>
</reference>
<feature type="transmembrane region" description="Helical" evidence="1">
    <location>
        <begin position="93"/>
        <end position="112"/>
    </location>
</feature>
<keyword evidence="1" id="KW-1133">Transmembrane helix</keyword>